<feature type="compositionally biased region" description="Low complexity" evidence="9">
    <location>
        <begin position="454"/>
        <end position="468"/>
    </location>
</feature>
<feature type="compositionally biased region" description="Polar residues" evidence="9">
    <location>
        <begin position="410"/>
        <end position="423"/>
    </location>
</feature>
<feature type="domain" description="HSF-type DNA-binding" evidence="10">
    <location>
        <begin position="108"/>
        <end position="213"/>
    </location>
</feature>
<accession>A0A0F7SIM6</accession>
<proteinExistence type="inferred from homology"/>
<feature type="region of interest" description="Disordered" evidence="9">
    <location>
        <begin position="410"/>
        <end position="512"/>
    </location>
</feature>
<dbReference type="InterPro" id="IPR036390">
    <property type="entry name" value="WH_DNA-bd_sf"/>
</dbReference>
<dbReference type="GO" id="GO:0043565">
    <property type="term" value="F:sequence-specific DNA binding"/>
    <property type="evidence" value="ECO:0007669"/>
    <property type="project" value="InterPro"/>
</dbReference>
<feature type="compositionally biased region" description="Polar residues" evidence="9">
    <location>
        <begin position="781"/>
        <end position="796"/>
    </location>
</feature>
<dbReference type="SUPFAM" id="SSF46785">
    <property type="entry name" value="Winged helix' DNA-binding domain"/>
    <property type="match status" value="1"/>
</dbReference>
<reference evidence="11" key="1">
    <citation type="submission" date="2014-08" db="EMBL/GenBank/DDBJ databases">
        <authorList>
            <person name="Sharma Rahul"/>
            <person name="Thines Marco"/>
        </authorList>
    </citation>
    <scope>NUCLEOTIDE SEQUENCE</scope>
</reference>
<feature type="region of interest" description="Disordered" evidence="9">
    <location>
        <begin position="1"/>
        <end position="106"/>
    </location>
</feature>
<dbReference type="PANTHER" id="PTHR10015">
    <property type="entry name" value="HEAT SHOCK TRANSCRIPTION FACTOR"/>
    <property type="match status" value="1"/>
</dbReference>
<protein>
    <submittedName>
        <fullName evidence="11">Heat shock transcription factor</fullName>
    </submittedName>
</protein>
<organism evidence="11">
    <name type="scientific">Phaffia rhodozyma</name>
    <name type="common">Yeast</name>
    <name type="synonym">Xanthophyllomyces dendrorhous</name>
    <dbReference type="NCBI Taxonomy" id="264483"/>
    <lineage>
        <taxon>Eukaryota</taxon>
        <taxon>Fungi</taxon>
        <taxon>Dikarya</taxon>
        <taxon>Basidiomycota</taxon>
        <taxon>Agaricomycotina</taxon>
        <taxon>Tremellomycetes</taxon>
        <taxon>Cystofilobasidiales</taxon>
        <taxon>Mrakiaceae</taxon>
        <taxon>Phaffia</taxon>
    </lineage>
</organism>
<feature type="compositionally biased region" description="Low complexity" evidence="9">
    <location>
        <begin position="639"/>
        <end position="665"/>
    </location>
</feature>
<dbReference type="Pfam" id="PF00447">
    <property type="entry name" value="HSF_DNA-bind"/>
    <property type="match status" value="1"/>
</dbReference>
<dbReference type="PRINTS" id="PR00056">
    <property type="entry name" value="HSFDOMAIN"/>
</dbReference>
<dbReference type="AlphaFoldDB" id="A0A0F7SIM6"/>
<evidence type="ECO:0000256" key="7">
    <source>
        <dbReference type="ARBA" id="ARBA00062171"/>
    </source>
</evidence>
<feature type="compositionally biased region" description="Low complexity" evidence="9">
    <location>
        <begin position="74"/>
        <end position="101"/>
    </location>
</feature>
<evidence type="ECO:0000256" key="2">
    <source>
        <dbReference type="ARBA" id="ARBA00006403"/>
    </source>
</evidence>
<evidence type="ECO:0000256" key="8">
    <source>
        <dbReference type="RuleBase" id="RU004020"/>
    </source>
</evidence>
<feature type="compositionally biased region" description="Polar residues" evidence="9">
    <location>
        <begin position="868"/>
        <end position="878"/>
    </location>
</feature>
<evidence type="ECO:0000256" key="4">
    <source>
        <dbReference type="ARBA" id="ARBA00023125"/>
    </source>
</evidence>
<feature type="compositionally biased region" description="Polar residues" evidence="9">
    <location>
        <begin position="430"/>
        <end position="453"/>
    </location>
</feature>
<evidence type="ECO:0000259" key="10">
    <source>
        <dbReference type="SMART" id="SM00415"/>
    </source>
</evidence>
<feature type="compositionally biased region" description="Polar residues" evidence="9">
    <location>
        <begin position="46"/>
        <end position="59"/>
    </location>
</feature>
<comment type="subcellular location">
    <subcellularLocation>
        <location evidence="1">Nucleus</location>
    </subcellularLocation>
</comment>
<dbReference type="Gene3D" id="1.10.10.10">
    <property type="entry name" value="Winged helix-like DNA-binding domain superfamily/Winged helix DNA-binding domain"/>
    <property type="match status" value="1"/>
</dbReference>
<evidence type="ECO:0000256" key="9">
    <source>
        <dbReference type="SAM" id="MobiDB-lite"/>
    </source>
</evidence>
<feature type="compositionally biased region" description="Polar residues" evidence="9">
    <location>
        <begin position="609"/>
        <end position="638"/>
    </location>
</feature>
<keyword evidence="11" id="KW-0346">Stress response</keyword>
<feature type="compositionally biased region" description="Low complexity" evidence="9">
    <location>
        <begin position="748"/>
        <end position="759"/>
    </location>
</feature>
<feature type="region of interest" description="Disordered" evidence="9">
    <location>
        <begin position="745"/>
        <end position="878"/>
    </location>
</feature>
<dbReference type="SMART" id="SM00415">
    <property type="entry name" value="HSF"/>
    <property type="match status" value="1"/>
</dbReference>
<dbReference type="PANTHER" id="PTHR10015:SF427">
    <property type="entry name" value="HEAT SHOCK FACTOR PROTEIN"/>
    <property type="match status" value="1"/>
</dbReference>
<evidence type="ECO:0000256" key="1">
    <source>
        <dbReference type="ARBA" id="ARBA00004123"/>
    </source>
</evidence>
<evidence type="ECO:0000313" key="11">
    <source>
        <dbReference type="EMBL" id="CDZ96802.1"/>
    </source>
</evidence>
<dbReference type="InterPro" id="IPR000232">
    <property type="entry name" value="HSF_DNA-bd"/>
</dbReference>
<feature type="compositionally biased region" description="Polar residues" evidence="9">
    <location>
        <begin position="1"/>
        <end position="19"/>
    </location>
</feature>
<dbReference type="EMBL" id="LN483167">
    <property type="protein sequence ID" value="CDZ96802.1"/>
    <property type="molecule type" value="Genomic_DNA"/>
</dbReference>
<keyword evidence="5" id="KW-0804">Transcription</keyword>
<feature type="compositionally biased region" description="Polar residues" evidence="9">
    <location>
        <begin position="587"/>
        <end position="602"/>
    </location>
</feature>
<feature type="region of interest" description="Disordered" evidence="9">
    <location>
        <begin position="586"/>
        <end position="685"/>
    </location>
</feature>
<evidence type="ECO:0000256" key="5">
    <source>
        <dbReference type="ARBA" id="ARBA00023163"/>
    </source>
</evidence>
<dbReference type="InterPro" id="IPR036388">
    <property type="entry name" value="WH-like_DNA-bd_sf"/>
</dbReference>
<sequence>MAPRKQSGSVGPSNAQQPGLSHHQPIASSSSNSNSGPNLSTNTNLKRNSNSNTGVSPNSLALARLGSGSGPGPQSGTPSTPSGSNFLSTSGGTTAATTAAGEHSKDDKVPAFLHKLSRMVDDPELDPYIHWSEDGESFVVPNSETFSKEVLPKFFKHQNFNSFVRQLNMYRFNKVMDDRQGSLKPETPTGYLVYKGPNFRRGQADLLGVISRKGKQKASSAAAATGMNGNISMKGSPIVPVEGAIDATTTFNSIAQLRAQQTILSDELKELQNSNQHLWQEALASRKRHKRHQDTTDRILRFLAGVFGPSAARDIASDGGSSAGVGPPSHDPTCHDESGDGTNAGTNKDSAGKREVAIIPRNRGLMIGNGGQVSRRLAPSEVEEIELPYADGENELLEEIEEISSSRFTHPLSQAMQDPSRTLNRPALPTRSSRFNRQQFSPEDRFTTLSPNGPSISSPSDPTTISAPSPQPLPPSASSSTGTGLEVSFPKFRRTESAPISQTMTRSSSYIPTLPSSSAAAMAGDSHAANTLPASEIDAAPSPSASQAPLSPFSQWMNIDPSTASGFSPRTTQSILSSIGSFGLPSPSVSHTVPVGSTNSFGSEYHQPHQLSSTTTASAGQLPHQNSHIAGLVTNQPYTSPGASSFQSSSGGTPASITPTPTPSTDANSANHPTLPPFPVPSALETNGQFSPSILGQLSSSFSGSLARNYESADAIAADVDALQDNIDALVASLGVGFNVDTTLATQPPSTSSNSTTPNGHNGDHLTSEPWDSPELPAPVSPSSLANQQVDPSNPVASYPQHPSDLSMLMAANERAGSMPAVKEPSVATGSEPRTEEADVEGGGGPKNRKRKSGDLERPLDGTDGLTELSTLSKRGRT</sequence>
<evidence type="ECO:0000256" key="6">
    <source>
        <dbReference type="ARBA" id="ARBA00023242"/>
    </source>
</evidence>
<dbReference type="FunFam" id="1.10.10.10:FF:000027">
    <property type="entry name" value="Heat shock transcription factor 1"/>
    <property type="match status" value="1"/>
</dbReference>
<evidence type="ECO:0000256" key="3">
    <source>
        <dbReference type="ARBA" id="ARBA00023015"/>
    </source>
</evidence>
<comment type="similarity">
    <text evidence="2 8">Belongs to the HSF family.</text>
</comment>
<comment type="subunit">
    <text evidence="7">Homotrimer. Homotrimerization increases the affinity of HSF1 to DNA. Interacts with transcriptional coregulator SSA1 on chromatin.</text>
</comment>
<keyword evidence="4" id="KW-0238">DNA-binding</keyword>
<dbReference type="GO" id="GO:0005634">
    <property type="term" value="C:nucleus"/>
    <property type="evidence" value="ECO:0007669"/>
    <property type="project" value="UniProtKB-SubCell"/>
</dbReference>
<feature type="compositionally biased region" description="Low complexity" evidence="9">
    <location>
        <begin position="28"/>
        <end position="45"/>
    </location>
</feature>
<feature type="region of interest" description="Disordered" evidence="9">
    <location>
        <begin position="314"/>
        <end position="354"/>
    </location>
</feature>
<name>A0A0F7SIM6_PHARH</name>
<keyword evidence="3" id="KW-0805">Transcription regulation</keyword>
<dbReference type="GO" id="GO:0003700">
    <property type="term" value="F:DNA-binding transcription factor activity"/>
    <property type="evidence" value="ECO:0007669"/>
    <property type="project" value="InterPro"/>
</dbReference>
<feature type="compositionally biased region" description="Polar residues" evidence="9">
    <location>
        <begin position="340"/>
        <end position="349"/>
    </location>
</feature>
<keyword evidence="6" id="KW-0539">Nucleus</keyword>